<dbReference type="InterPro" id="IPR001789">
    <property type="entry name" value="Sig_transdc_resp-reg_receiver"/>
</dbReference>
<evidence type="ECO:0000259" key="2">
    <source>
        <dbReference type="PROSITE" id="PS50110"/>
    </source>
</evidence>
<keyword evidence="1" id="KW-0597">Phosphoprotein</keyword>
<gene>
    <name evidence="4" type="ORF">ACFSUS_07290</name>
</gene>
<dbReference type="InterPro" id="IPR007492">
    <property type="entry name" value="LytTR_DNA-bd_dom"/>
</dbReference>
<dbReference type="PROSITE" id="PS50110">
    <property type="entry name" value="RESPONSE_REGULATORY"/>
    <property type="match status" value="1"/>
</dbReference>
<dbReference type="EMBL" id="JBHULN010000003">
    <property type="protein sequence ID" value="MFD2570432.1"/>
    <property type="molecule type" value="Genomic_DNA"/>
</dbReference>
<dbReference type="PANTHER" id="PTHR37299:SF1">
    <property type="entry name" value="STAGE 0 SPORULATION PROTEIN A HOMOLOG"/>
    <property type="match status" value="1"/>
</dbReference>
<dbReference type="Pfam" id="PF04397">
    <property type="entry name" value="LytTR"/>
    <property type="match status" value="1"/>
</dbReference>
<reference evidence="5" key="1">
    <citation type="journal article" date="2019" name="Int. J. Syst. Evol. Microbiol.">
        <title>The Global Catalogue of Microorganisms (GCM) 10K type strain sequencing project: providing services to taxonomists for standard genome sequencing and annotation.</title>
        <authorList>
            <consortium name="The Broad Institute Genomics Platform"/>
            <consortium name="The Broad Institute Genome Sequencing Center for Infectious Disease"/>
            <person name="Wu L."/>
            <person name="Ma J."/>
        </authorList>
    </citation>
    <scope>NUCLEOTIDE SEQUENCE [LARGE SCALE GENOMIC DNA]</scope>
    <source>
        <strain evidence="5">KCTC 42805</strain>
    </source>
</reference>
<dbReference type="Proteomes" id="UP001597469">
    <property type="component" value="Unassembled WGS sequence"/>
</dbReference>
<comment type="caution">
    <text evidence="4">The sequence shown here is derived from an EMBL/GenBank/DDBJ whole genome shotgun (WGS) entry which is preliminary data.</text>
</comment>
<accession>A0ABW5M0A3</accession>
<dbReference type="RefSeq" id="WP_381521096.1">
    <property type="nucleotide sequence ID" value="NZ_JBHULN010000003.1"/>
</dbReference>
<proteinExistence type="predicted"/>
<dbReference type="InterPro" id="IPR046947">
    <property type="entry name" value="LytR-like"/>
</dbReference>
<dbReference type="Pfam" id="PF00072">
    <property type="entry name" value="Response_reg"/>
    <property type="match status" value="1"/>
</dbReference>
<feature type="domain" description="Response regulatory" evidence="2">
    <location>
        <begin position="2"/>
        <end position="117"/>
    </location>
</feature>
<dbReference type="Gene3D" id="2.40.50.1020">
    <property type="entry name" value="LytTr DNA-binding domain"/>
    <property type="match status" value="1"/>
</dbReference>
<dbReference type="SMART" id="SM00850">
    <property type="entry name" value="LytTR"/>
    <property type="match status" value="1"/>
</dbReference>
<keyword evidence="5" id="KW-1185">Reference proteome</keyword>
<feature type="modified residue" description="4-aspartylphosphate" evidence="1">
    <location>
        <position position="57"/>
    </location>
</feature>
<dbReference type="Gene3D" id="3.40.50.2300">
    <property type="match status" value="1"/>
</dbReference>
<evidence type="ECO:0000313" key="4">
    <source>
        <dbReference type="EMBL" id="MFD2570432.1"/>
    </source>
</evidence>
<dbReference type="PANTHER" id="PTHR37299">
    <property type="entry name" value="TRANSCRIPTIONAL REGULATOR-RELATED"/>
    <property type="match status" value="1"/>
</dbReference>
<dbReference type="SMART" id="SM00448">
    <property type="entry name" value="REC"/>
    <property type="match status" value="1"/>
</dbReference>
<protein>
    <submittedName>
        <fullName evidence="4">LytR/AlgR family response regulator transcription factor</fullName>
    </submittedName>
</protein>
<evidence type="ECO:0000313" key="5">
    <source>
        <dbReference type="Proteomes" id="UP001597469"/>
    </source>
</evidence>
<dbReference type="InterPro" id="IPR011006">
    <property type="entry name" value="CheY-like_superfamily"/>
</dbReference>
<evidence type="ECO:0000259" key="3">
    <source>
        <dbReference type="PROSITE" id="PS50930"/>
    </source>
</evidence>
<dbReference type="SUPFAM" id="SSF52172">
    <property type="entry name" value="CheY-like"/>
    <property type="match status" value="1"/>
</dbReference>
<sequence>MNVVLIEDERLTAQRLESLLHKYDPTIAVVATLPSVEKAVAWFGQPVLPAVDLVFMDIHLQDGLGFRIIQQTGLTTPIIFTTAYDEYMVQAFKVNSIDYLLKPINYAELTAAIDKFRALRLQFSAANVDRSDVPGLDALLRLLDTAKETPYKDRFMVTVGPKIYSVETADIAYFLLEERATFLVPHEGLHLPMDYSLDRLYQMLNPDRFFRVNRQWIVARPAIRSIDTYSATKIRLELLPKHRHEVFVSTERVQEFKVWLGK</sequence>
<feature type="domain" description="HTH LytTR-type" evidence="3">
    <location>
        <begin position="155"/>
        <end position="262"/>
    </location>
</feature>
<name>A0ABW5M0A3_9BACT</name>
<evidence type="ECO:0000256" key="1">
    <source>
        <dbReference type="PROSITE-ProRule" id="PRU00169"/>
    </source>
</evidence>
<organism evidence="4 5">
    <name type="scientific">Spirosoma soli</name>
    <dbReference type="NCBI Taxonomy" id="1770529"/>
    <lineage>
        <taxon>Bacteria</taxon>
        <taxon>Pseudomonadati</taxon>
        <taxon>Bacteroidota</taxon>
        <taxon>Cytophagia</taxon>
        <taxon>Cytophagales</taxon>
        <taxon>Cytophagaceae</taxon>
        <taxon>Spirosoma</taxon>
    </lineage>
</organism>
<dbReference type="PROSITE" id="PS50930">
    <property type="entry name" value="HTH_LYTTR"/>
    <property type="match status" value="1"/>
</dbReference>